<dbReference type="InterPro" id="IPR011009">
    <property type="entry name" value="Kinase-like_dom_sf"/>
</dbReference>
<evidence type="ECO:0000313" key="12">
    <source>
        <dbReference type="Proteomes" id="UP000016930"/>
    </source>
</evidence>
<dbReference type="STRING" id="914234.M2RAR6"/>
<keyword evidence="4 9" id="KW-0547">Nucleotide-binding</keyword>
<dbReference type="GO" id="GO:0004674">
    <property type="term" value="F:protein serine/threonine kinase activity"/>
    <property type="evidence" value="ECO:0007669"/>
    <property type="project" value="UniProtKB-KW"/>
</dbReference>
<dbReference type="PANTHER" id="PTHR47634">
    <property type="entry name" value="PROTEIN KINASE DOMAIN-CONTAINING PROTEIN-RELATED"/>
    <property type="match status" value="1"/>
</dbReference>
<evidence type="ECO:0000259" key="10">
    <source>
        <dbReference type="PROSITE" id="PS50011"/>
    </source>
</evidence>
<dbReference type="SUPFAM" id="SSF56112">
    <property type="entry name" value="Protein kinase-like (PK-like)"/>
    <property type="match status" value="1"/>
</dbReference>
<dbReference type="Pfam" id="PF00069">
    <property type="entry name" value="Pkinase"/>
    <property type="match status" value="2"/>
</dbReference>
<dbReference type="PROSITE" id="PS50011">
    <property type="entry name" value="PROTEIN_KINASE_DOM"/>
    <property type="match status" value="1"/>
</dbReference>
<dbReference type="Gene3D" id="1.10.510.10">
    <property type="entry name" value="Transferase(Phosphotransferase) domain 1"/>
    <property type="match status" value="1"/>
</dbReference>
<evidence type="ECO:0000256" key="4">
    <source>
        <dbReference type="ARBA" id="ARBA00022741"/>
    </source>
</evidence>
<evidence type="ECO:0000256" key="1">
    <source>
        <dbReference type="ARBA" id="ARBA00012513"/>
    </source>
</evidence>
<dbReference type="GO" id="GO:0050684">
    <property type="term" value="P:regulation of mRNA processing"/>
    <property type="evidence" value="ECO:0007669"/>
    <property type="project" value="TreeGrafter"/>
</dbReference>
<evidence type="ECO:0000256" key="6">
    <source>
        <dbReference type="ARBA" id="ARBA00022840"/>
    </source>
</evidence>
<evidence type="ECO:0000256" key="5">
    <source>
        <dbReference type="ARBA" id="ARBA00022777"/>
    </source>
</evidence>
<comment type="catalytic activity">
    <reaction evidence="7">
        <text>L-threonyl-[protein] + ATP = O-phospho-L-threonyl-[protein] + ADP + H(+)</text>
        <dbReference type="Rhea" id="RHEA:46608"/>
        <dbReference type="Rhea" id="RHEA-COMP:11060"/>
        <dbReference type="Rhea" id="RHEA-COMP:11605"/>
        <dbReference type="ChEBI" id="CHEBI:15378"/>
        <dbReference type="ChEBI" id="CHEBI:30013"/>
        <dbReference type="ChEBI" id="CHEBI:30616"/>
        <dbReference type="ChEBI" id="CHEBI:61977"/>
        <dbReference type="ChEBI" id="CHEBI:456216"/>
        <dbReference type="EC" id="2.7.11.1"/>
    </reaction>
</comment>
<gene>
    <name evidence="11" type="ORF">CERSUDRAFT_53540</name>
</gene>
<keyword evidence="3" id="KW-0808">Transferase</keyword>
<dbReference type="HOGENOM" id="CLU_000288_81_13_1"/>
<organism evidence="11 12">
    <name type="scientific">Ceriporiopsis subvermispora (strain B)</name>
    <name type="common">White-rot fungus</name>
    <name type="synonym">Gelatoporia subvermispora</name>
    <dbReference type="NCBI Taxonomy" id="914234"/>
    <lineage>
        <taxon>Eukaryota</taxon>
        <taxon>Fungi</taxon>
        <taxon>Dikarya</taxon>
        <taxon>Basidiomycota</taxon>
        <taxon>Agaricomycotina</taxon>
        <taxon>Agaricomycetes</taxon>
        <taxon>Polyporales</taxon>
        <taxon>Gelatoporiaceae</taxon>
        <taxon>Gelatoporia</taxon>
    </lineage>
</organism>
<keyword evidence="6 9" id="KW-0067">ATP-binding</keyword>
<accession>M2RAR6</accession>
<dbReference type="AlphaFoldDB" id="M2RAR6"/>
<dbReference type="SMART" id="SM00220">
    <property type="entry name" value="S_TKc"/>
    <property type="match status" value="1"/>
</dbReference>
<dbReference type="OrthoDB" id="5979581at2759"/>
<protein>
    <recommendedName>
        <fullName evidence="1">non-specific serine/threonine protein kinase</fullName>
        <ecNumber evidence="1">2.7.11.1</ecNumber>
    </recommendedName>
</protein>
<sequence>MSLGPSRHSQLIATSDEEPLWLTIGDGYGYVPWRPGTIVDMPERKLEVLRKLGWGGYSSVWLCRVSSAFGRGTYPTKYVAVKVLTANASYMVGRGLMAELTVMKSIMSKNTKHPGFQFCSHLHDYFVHRSEKSYHVCLVTDVHGPSLSEMGLQQPNRSFSVQQTKRIIKQILLALDYLHRDCKVVHTATDMTSRNVLFRLENADSIVEQYLEKQPAQYYSLSAPDGSSESIVGSKSQPLFDHFPVQHVGDFSVILIDYNSATPNTKRLVDNVQTPSYQAPEVLLGYPWSTPIDVWSVGCLVSDCLVGVCPFDLKPGTQHGMSQDDIRLQGMRQILGPFQLELLEKCTRGKDYFSEEGALLRVGSFQYPALELLLRAHGTISEAEAKEAAAFMRRCMSIDPATRPSASELLEDEWLADN</sequence>
<keyword evidence="2" id="KW-0723">Serine/threonine-protein kinase</keyword>
<dbReference type="InterPro" id="IPR051334">
    <property type="entry name" value="SRPK"/>
</dbReference>
<dbReference type="PROSITE" id="PS00107">
    <property type="entry name" value="PROTEIN_KINASE_ATP"/>
    <property type="match status" value="1"/>
</dbReference>
<evidence type="ECO:0000256" key="3">
    <source>
        <dbReference type="ARBA" id="ARBA00022679"/>
    </source>
</evidence>
<dbReference type="EC" id="2.7.11.1" evidence="1"/>
<name>M2RAR6_CERS8</name>
<evidence type="ECO:0000256" key="2">
    <source>
        <dbReference type="ARBA" id="ARBA00022527"/>
    </source>
</evidence>
<dbReference type="Gene3D" id="3.30.200.20">
    <property type="entry name" value="Phosphorylase Kinase, domain 1"/>
    <property type="match status" value="1"/>
</dbReference>
<feature type="domain" description="Protein kinase" evidence="10">
    <location>
        <begin position="46"/>
        <end position="415"/>
    </location>
</feature>
<keyword evidence="5" id="KW-0418">Kinase</keyword>
<dbReference type="GO" id="GO:0005524">
    <property type="term" value="F:ATP binding"/>
    <property type="evidence" value="ECO:0007669"/>
    <property type="project" value="UniProtKB-UniRule"/>
</dbReference>
<evidence type="ECO:0000256" key="8">
    <source>
        <dbReference type="ARBA" id="ARBA00048679"/>
    </source>
</evidence>
<dbReference type="PANTHER" id="PTHR47634:SF9">
    <property type="entry name" value="PROTEIN KINASE DOMAIN-CONTAINING PROTEIN-RELATED"/>
    <property type="match status" value="1"/>
</dbReference>
<feature type="binding site" evidence="9">
    <location>
        <position position="82"/>
    </location>
    <ligand>
        <name>ATP</name>
        <dbReference type="ChEBI" id="CHEBI:30616"/>
    </ligand>
</feature>
<evidence type="ECO:0000313" key="11">
    <source>
        <dbReference type="EMBL" id="EMD35517.1"/>
    </source>
</evidence>
<evidence type="ECO:0000256" key="9">
    <source>
        <dbReference type="PROSITE-ProRule" id="PRU10141"/>
    </source>
</evidence>
<dbReference type="GO" id="GO:0000245">
    <property type="term" value="P:spliceosomal complex assembly"/>
    <property type="evidence" value="ECO:0007669"/>
    <property type="project" value="TreeGrafter"/>
</dbReference>
<proteinExistence type="predicted"/>
<keyword evidence="12" id="KW-1185">Reference proteome</keyword>
<comment type="catalytic activity">
    <reaction evidence="8">
        <text>L-seryl-[protein] + ATP = O-phospho-L-seryl-[protein] + ADP + H(+)</text>
        <dbReference type="Rhea" id="RHEA:17989"/>
        <dbReference type="Rhea" id="RHEA-COMP:9863"/>
        <dbReference type="Rhea" id="RHEA-COMP:11604"/>
        <dbReference type="ChEBI" id="CHEBI:15378"/>
        <dbReference type="ChEBI" id="CHEBI:29999"/>
        <dbReference type="ChEBI" id="CHEBI:30616"/>
        <dbReference type="ChEBI" id="CHEBI:83421"/>
        <dbReference type="ChEBI" id="CHEBI:456216"/>
        <dbReference type="EC" id="2.7.11.1"/>
    </reaction>
</comment>
<dbReference type="EMBL" id="KB445800">
    <property type="protein sequence ID" value="EMD35517.1"/>
    <property type="molecule type" value="Genomic_DNA"/>
</dbReference>
<reference evidence="11 12" key="1">
    <citation type="journal article" date="2012" name="Proc. Natl. Acad. Sci. U.S.A.">
        <title>Comparative genomics of Ceriporiopsis subvermispora and Phanerochaete chrysosporium provide insight into selective ligninolysis.</title>
        <authorList>
            <person name="Fernandez-Fueyo E."/>
            <person name="Ruiz-Duenas F.J."/>
            <person name="Ferreira P."/>
            <person name="Floudas D."/>
            <person name="Hibbett D.S."/>
            <person name="Canessa P."/>
            <person name="Larrondo L.F."/>
            <person name="James T.Y."/>
            <person name="Seelenfreund D."/>
            <person name="Lobos S."/>
            <person name="Polanco R."/>
            <person name="Tello M."/>
            <person name="Honda Y."/>
            <person name="Watanabe T."/>
            <person name="Watanabe T."/>
            <person name="Ryu J.S."/>
            <person name="Kubicek C.P."/>
            <person name="Schmoll M."/>
            <person name="Gaskell J."/>
            <person name="Hammel K.E."/>
            <person name="St John F.J."/>
            <person name="Vanden Wymelenberg A."/>
            <person name="Sabat G."/>
            <person name="Splinter BonDurant S."/>
            <person name="Syed K."/>
            <person name="Yadav J.S."/>
            <person name="Doddapaneni H."/>
            <person name="Subramanian V."/>
            <person name="Lavin J.L."/>
            <person name="Oguiza J.A."/>
            <person name="Perez G."/>
            <person name="Pisabarro A.G."/>
            <person name="Ramirez L."/>
            <person name="Santoyo F."/>
            <person name="Master E."/>
            <person name="Coutinho P.M."/>
            <person name="Henrissat B."/>
            <person name="Lombard V."/>
            <person name="Magnuson J.K."/>
            <person name="Kuees U."/>
            <person name="Hori C."/>
            <person name="Igarashi K."/>
            <person name="Samejima M."/>
            <person name="Held B.W."/>
            <person name="Barry K.W."/>
            <person name="LaButti K.M."/>
            <person name="Lapidus A."/>
            <person name="Lindquist E.A."/>
            <person name="Lucas S.M."/>
            <person name="Riley R."/>
            <person name="Salamov A.A."/>
            <person name="Hoffmeister D."/>
            <person name="Schwenk D."/>
            <person name="Hadar Y."/>
            <person name="Yarden O."/>
            <person name="de Vries R.P."/>
            <person name="Wiebenga A."/>
            <person name="Stenlid J."/>
            <person name="Eastwood D."/>
            <person name="Grigoriev I.V."/>
            <person name="Berka R.M."/>
            <person name="Blanchette R.A."/>
            <person name="Kersten P."/>
            <person name="Martinez A.T."/>
            <person name="Vicuna R."/>
            <person name="Cullen D."/>
        </authorList>
    </citation>
    <scope>NUCLEOTIDE SEQUENCE [LARGE SCALE GENOMIC DNA]</scope>
    <source>
        <strain evidence="11 12">B</strain>
    </source>
</reference>
<dbReference type="InterPro" id="IPR000719">
    <property type="entry name" value="Prot_kinase_dom"/>
</dbReference>
<dbReference type="InterPro" id="IPR017441">
    <property type="entry name" value="Protein_kinase_ATP_BS"/>
</dbReference>
<evidence type="ECO:0000256" key="7">
    <source>
        <dbReference type="ARBA" id="ARBA00047899"/>
    </source>
</evidence>
<dbReference type="Proteomes" id="UP000016930">
    <property type="component" value="Unassembled WGS sequence"/>
</dbReference>